<evidence type="ECO:0000256" key="4">
    <source>
        <dbReference type="ARBA" id="ARBA00022475"/>
    </source>
</evidence>
<keyword evidence="3" id="KW-0813">Transport</keyword>
<gene>
    <name evidence="9" type="ORF">BT1A1_1862</name>
</gene>
<reference evidence="9 10" key="1">
    <citation type="submission" date="2014-07" db="EMBL/GenBank/DDBJ databases">
        <authorList>
            <person name="Wibberg Daniel"/>
        </authorList>
    </citation>
    <scope>NUCLEOTIDE SEQUENCE [LARGE SCALE GENOMIC DNA]</scope>
</reference>
<name>A0A090IVF8_9BACI</name>
<dbReference type="PANTHER" id="PTHR30269">
    <property type="entry name" value="TRANSMEMBRANE PROTEIN YFCA"/>
    <property type="match status" value="1"/>
</dbReference>
<evidence type="ECO:0000313" key="9">
    <source>
        <dbReference type="EMBL" id="CEE01687.1"/>
    </source>
</evidence>
<feature type="transmembrane region" description="Helical" evidence="8">
    <location>
        <begin position="193"/>
        <end position="214"/>
    </location>
</feature>
<dbReference type="Proteomes" id="UP000040576">
    <property type="component" value="Unassembled WGS sequence"/>
</dbReference>
<dbReference type="GO" id="GO:0005886">
    <property type="term" value="C:plasma membrane"/>
    <property type="evidence" value="ECO:0007669"/>
    <property type="project" value="UniProtKB-SubCell"/>
</dbReference>
<keyword evidence="5 8" id="KW-0812">Transmembrane</keyword>
<evidence type="ECO:0000256" key="1">
    <source>
        <dbReference type="ARBA" id="ARBA00004651"/>
    </source>
</evidence>
<accession>A0A090IVF8</accession>
<dbReference type="Pfam" id="PF01925">
    <property type="entry name" value="TauE"/>
    <property type="match status" value="1"/>
</dbReference>
<feature type="transmembrane region" description="Helical" evidence="8">
    <location>
        <begin position="97"/>
        <end position="115"/>
    </location>
</feature>
<feature type="transmembrane region" description="Helical" evidence="8">
    <location>
        <begin position="169"/>
        <end position="187"/>
    </location>
</feature>
<dbReference type="InterPro" id="IPR052017">
    <property type="entry name" value="TSUP"/>
</dbReference>
<dbReference type="InterPro" id="IPR002781">
    <property type="entry name" value="TM_pro_TauE-like"/>
</dbReference>
<sequence length="246" mass="26414">MEYIALFFTGMVATTLGTLAGGGGLISLPVMLLLGIPIHSAIGANKVSNTVSAFSSFLYLLKHGQISFKESFWVIPISVIGGISGGIIASILSSKYLFILAIFLLMFAFISSFFGKDQFQGNQKLTINKISLPGLYSIGIYDGLFGPGQGTLQLYLFGYLKISYLRAIAYSRLATFSSCFGAAATYITTGHIIWSYTICLLLGSLSGAQVGVRIAEKLKPKIIKPLLRVVTVALIFQIIVNQLSGN</sequence>
<keyword evidence="7 8" id="KW-0472">Membrane</keyword>
<organism evidence="9 10">
    <name type="scientific">Caldibacillus thermoamylovorans</name>
    <dbReference type="NCBI Taxonomy" id="35841"/>
    <lineage>
        <taxon>Bacteria</taxon>
        <taxon>Bacillati</taxon>
        <taxon>Bacillota</taxon>
        <taxon>Bacilli</taxon>
        <taxon>Bacillales</taxon>
        <taxon>Bacillaceae</taxon>
        <taxon>Caldibacillus</taxon>
    </lineage>
</organism>
<feature type="transmembrane region" description="Helical" evidence="8">
    <location>
        <begin position="72"/>
        <end position="91"/>
    </location>
</feature>
<evidence type="ECO:0000256" key="2">
    <source>
        <dbReference type="ARBA" id="ARBA00009142"/>
    </source>
</evidence>
<evidence type="ECO:0000256" key="5">
    <source>
        <dbReference type="ARBA" id="ARBA00022692"/>
    </source>
</evidence>
<comment type="subcellular location">
    <subcellularLocation>
        <location evidence="1 8">Cell membrane</location>
        <topology evidence="1 8">Multi-pass membrane protein</topology>
    </subcellularLocation>
</comment>
<dbReference type="AlphaFoldDB" id="A0A090IVF8"/>
<dbReference type="PANTHER" id="PTHR30269:SF0">
    <property type="entry name" value="MEMBRANE TRANSPORTER PROTEIN YFCA-RELATED"/>
    <property type="match status" value="1"/>
</dbReference>
<keyword evidence="4 8" id="KW-1003">Cell membrane</keyword>
<evidence type="ECO:0000313" key="10">
    <source>
        <dbReference type="Proteomes" id="UP000040576"/>
    </source>
</evidence>
<feature type="transmembrane region" description="Helical" evidence="8">
    <location>
        <begin position="226"/>
        <end position="244"/>
    </location>
</feature>
<protein>
    <recommendedName>
        <fullName evidence="8">Probable membrane transporter protein</fullName>
    </recommendedName>
</protein>
<keyword evidence="10" id="KW-1185">Reference proteome</keyword>
<proteinExistence type="inferred from homology"/>
<keyword evidence="6 8" id="KW-1133">Transmembrane helix</keyword>
<evidence type="ECO:0000256" key="3">
    <source>
        <dbReference type="ARBA" id="ARBA00022448"/>
    </source>
</evidence>
<evidence type="ECO:0000256" key="7">
    <source>
        <dbReference type="ARBA" id="ARBA00023136"/>
    </source>
</evidence>
<evidence type="ECO:0000256" key="6">
    <source>
        <dbReference type="ARBA" id="ARBA00022989"/>
    </source>
</evidence>
<comment type="similarity">
    <text evidence="2 8">Belongs to the 4-toluene sulfonate uptake permease (TSUP) (TC 2.A.102) family.</text>
</comment>
<dbReference type="RefSeq" id="WP_034770361.1">
    <property type="nucleotide sequence ID" value="NZ_CCRF01000055.1"/>
</dbReference>
<evidence type="ECO:0000256" key="8">
    <source>
        <dbReference type="RuleBase" id="RU363041"/>
    </source>
</evidence>
<dbReference type="EMBL" id="CCRF01000055">
    <property type="protein sequence ID" value="CEE01687.1"/>
    <property type="molecule type" value="Genomic_DNA"/>
</dbReference>